<feature type="domain" description="Phage tail tape measure protein" evidence="3">
    <location>
        <begin position="90"/>
        <end position="288"/>
    </location>
</feature>
<accession>A0ABQ2C857</accession>
<keyword evidence="2" id="KW-0812">Transmembrane</keyword>
<dbReference type="NCBIfam" id="TIGR01760">
    <property type="entry name" value="tape_meas_TP901"/>
    <property type="match status" value="1"/>
</dbReference>
<dbReference type="SUPFAM" id="SSF48371">
    <property type="entry name" value="ARM repeat"/>
    <property type="match status" value="1"/>
</dbReference>
<evidence type="ECO:0000259" key="3">
    <source>
        <dbReference type="Pfam" id="PF10145"/>
    </source>
</evidence>
<sequence length="1075" mass="112845">MADYSVRAILSAVDQSFSSTLARAGQATQAFGNSVNSKMQGVGKAMTVAGAATTAMGMKSVKSFGDFQASLNKAAVVAGGTSKDIDGLADVANRMGAILPISAQDAADAMIEMAQNGASLEDLKKQFPAIAEASTAAGSDLQATAGVVQQSMNIWSDSLESPEQAAGILVQTANASKASIEDMQQALATVGSVAHMAGMDMGTTSEAIGLITNRGFSAAQAADDLNHAITQMLAPSSIAKKEMDALGLSFVDSAGKMKPFPQILQEIADKTNGMGDAQKTAALKAMFGAAGMKAIAPLLDAINDKTGSAQTSWAAYAAEQDKAAGSTAKATKFLSEQANDMQKNIGSKIEQVGGNWEALRNKAMAAKGGVNGALLDMINQTLEWATTSDSSIAQFTRSFIGLSPVIGPAITAVGAFTTNVGKIVGLVGGAIGAIGNLGRTFIVLKQASDLTTAITGLEKLAKKSTIAKTAMYGLKGVRAIFGPLKAAIVGTTAAEEGMATATAAAAVPWGLIVAAIAAVVAALVIFFTKTKLGQQIWANFVNWLKQAWASLKQLASTVWNAIGQAVTHPVETIKGLWNGLTSWFSQLWQKIVTTAKSLWNGFAQFFVPVVEAVKNIWNSISEFFSTLWQGIVTTAQGVWNSFVQGMTPIVDAFKNLWNALTEFFSTLWQGIVTAAQAIWQTFVQIFTSIVEAIKTIWQGLVEFFTPLWQGIVTTAQAIWQQLVTVVQTVWDNIKTITQTAIQVIAQIIQTTMQIVQSIWSTVWDVIKTVVQTVWTVISTIVSTAINAVAGIIKAVTAAIKGDWSGAWNEIKGVVSTVWNGIKTIVSTVFNAVKSIINSILNGIKSVWSSAWNGIKSIASSVMNGIRSVVSSGMSSVRSVVSSMMSSVRSAFSAGWNAARSVTSSGIHRAVNVVRSAASGMISAGRNFVMGFVNGIRGAIGAAANAAANMARSAMNAAKSALGIHSPSRVMRDQVGYYVVAGFAKGMNDNTNMIEKAANNLASYAVPSVDIGNSINGVLSHGNVSNNIGGTIDHQLNINQQPAYINLSLGGTEYTAFVEDISREQGNQSSLRQFRF</sequence>
<protein>
    <submittedName>
        <fullName evidence="4">Phage tail tape measure protein</fullName>
    </submittedName>
</protein>
<evidence type="ECO:0000313" key="5">
    <source>
        <dbReference type="Proteomes" id="UP000603295"/>
    </source>
</evidence>
<dbReference type="Pfam" id="PF10145">
    <property type="entry name" value="PhageMin_Tail"/>
    <property type="match status" value="1"/>
</dbReference>
<keyword evidence="2" id="KW-1133">Transmembrane helix</keyword>
<evidence type="ECO:0000313" key="4">
    <source>
        <dbReference type="EMBL" id="GGI64255.1"/>
    </source>
</evidence>
<gene>
    <name evidence="4" type="ORF">GCM10011459_20890</name>
</gene>
<evidence type="ECO:0000256" key="1">
    <source>
        <dbReference type="ARBA" id="ARBA00022612"/>
    </source>
</evidence>
<name>A0ABQ2C857_9LACO</name>
<dbReference type="Gene3D" id="1.20.120.20">
    <property type="entry name" value="Apolipoprotein"/>
    <property type="match status" value="2"/>
</dbReference>
<feature type="transmembrane region" description="Helical" evidence="2">
    <location>
        <begin position="506"/>
        <end position="527"/>
    </location>
</feature>
<dbReference type="PANTHER" id="PTHR37813:SF1">
    <property type="entry name" value="FELS-2 PROPHAGE PROTEIN"/>
    <property type="match status" value="1"/>
</dbReference>
<dbReference type="InterPro" id="IPR010090">
    <property type="entry name" value="Phage_tape_meas"/>
</dbReference>
<proteinExistence type="predicted"/>
<keyword evidence="1" id="KW-1188">Viral release from host cell</keyword>
<dbReference type="RefSeq" id="WP_188358119.1">
    <property type="nucleotide sequence ID" value="NZ_BMDS01000012.1"/>
</dbReference>
<evidence type="ECO:0000256" key="2">
    <source>
        <dbReference type="SAM" id="Phobius"/>
    </source>
</evidence>
<keyword evidence="5" id="KW-1185">Reference proteome</keyword>
<dbReference type="Proteomes" id="UP000603295">
    <property type="component" value="Unassembled WGS sequence"/>
</dbReference>
<keyword evidence="2" id="KW-0472">Membrane</keyword>
<comment type="caution">
    <text evidence="4">The sequence shown here is derived from an EMBL/GenBank/DDBJ whole genome shotgun (WGS) entry which is preliminary data.</text>
</comment>
<dbReference type="EMBL" id="BMDS01000012">
    <property type="protein sequence ID" value="GGI64255.1"/>
    <property type="molecule type" value="Genomic_DNA"/>
</dbReference>
<dbReference type="InterPro" id="IPR016024">
    <property type="entry name" value="ARM-type_fold"/>
</dbReference>
<dbReference type="PANTHER" id="PTHR37813">
    <property type="entry name" value="FELS-2 PROPHAGE PROTEIN"/>
    <property type="match status" value="1"/>
</dbReference>
<reference evidence="5" key="1">
    <citation type="journal article" date="2019" name="Int. J. Syst. Evol. Microbiol.">
        <title>The Global Catalogue of Microorganisms (GCM) 10K type strain sequencing project: providing services to taxonomists for standard genome sequencing and annotation.</title>
        <authorList>
            <consortium name="The Broad Institute Genomics Platform"/>
            <consortium name="The Broad Institute Genome Sequencing Center for Infectious Disease"/>
            <person name="Wu L."/>
            <person name="Ma J."/>
        </authorList>
    </citation>
    <scope>NUCLEOTIDE SEQUENCE [LARGE SCALE GENOMIC DNA]</scope>
    <source>
        <strain evidence="5">CCM 8609</strain>
    </source>
</reference>
<organism evidence="4 5">
    <name type="scientific">Limosilactobacillus caviae</name>
    <dbReference type="NCBI Taxonomy" id="1769424"/>
    <lineage>
        <taxon>Bacteria</taxon>
        <taxon>Bacillati</taxon>
        <taxon>Bacillota</taxon>
        <taxon>Bacilli</taxon>
        <taxon>Lactobacillales</taxon>
        <taxon>Lactobacillaceae</taxon>
        <taxon>Limosilactobacillus</taxon>
    </lineage>
</organism>